<dbReference type="PIRSF" id="PIRSF038994">
    <property type="entry name" value="NagA"/>
    <property type="match status" value="1"/>
</dbReference>
<evidence type="ECO:0000256" key="2">
    <source>
        <dbReference type="ARBA" id="ARBA00022723"/>
    </source>
</evidence>
<dbReference type="InterPro" id="IPR011059">
    <property type="entry name" value="Metal-dep_hydrolase_composite"/>
</dbReference>
<evidence type="ECO:0000313" key="8">
    <source>
        <dbReference type="Proteomes" id="UP001059819"/>
    </source>
</evidence>
<proteinExistence type="inferred from homology"/>
<dbReference type="Pfam" id="PF01979">
    <property type="entry name" value="Amidohydro_1"/>
    <property type="match status" value="1"/>
</dbReference>
<name>A0ABY5TZ39_9MOLU</name>
<dbReference type="SUPFAM" id="SSF51338">
    <property type="entry name" value="Composite domain of metallo-dependent hydrolases"/>
    <property type="match status" value="1"/>
</dbReference>
<evidence type="ECO:0000256" key="5">
    <source>
        <dbReference type="PIRNR" id="PIRNR038994"/>
    </source>
</evidence>
<keyword evidence="2" id="KW-0479">Metal-binding</keyword>
<keyword evidence="3 5" id="KW-0378">Hydrolase</keyword>
<dbReference type="EMBL" id="CP103424">
    <property type="protein sequence ID" value="UWD35296.1"/>
    <property type="molecule type" value="Genomic_DNA"/>
</dbReference>
<dbReference type="Gene3D" id="3.20.20.140">
    <property type="entry name" value="Metal-dependent hydrolases"/>
    <property type="match status" value="1"/>
</dbReference>
<dbReference type="Gene3D" id="2.30.40.10">
    <property type="entry name" value="Urease, subunit C, domain 1"/>
    <property type="match status" value="1"/>
</dbReference>
<keyword evidence="8" id="KW-1185">Reference proteome</keyword>
<evidence type="ECO:0000313" key="7">
    <source>
        <dbReference type="EMBL" id="UWD35296.1"/>
    </source>
</evidence>
<evidence type="ECO:0000259" key="6">
    <source>
        <dbReference type="Pfam" id="PF01979"/>
    </source>
</evidence>
<reference evidence="7" key="1">
    <citation type="submission" date="2022-08" db="EMBL/GenBank/DDBJ databases">
        <title>Complete genome sequence of Mycoplasma cottewii type strain VIS.</title>
        <authorList>
            <person name="Spergser J."/>
        </authorList>
    </citation>
    <scope>NUCLEOTIDE SEQUENCE</scope>
    <source>
        <strain evidence="7">VIS</strain>
    </source>
</reference>
<protein>
    <submittedName>
        <fullName evidence="7">N-acetylglucosamine-6-phosphate deacetylase</fullName>
        <ecNumber evidence="7">3.5.1.25</ecNumber>
    </submittedName>
</protein>
<evidence type="ECO:0000256" key="1">
    <source>
        <dbReference type="ARBA" id="ARBA00010716"/>
    </source>
</evidence>
<keyword evidence="4 5" id="KW-0119">Carbohydrate metabolism</keyword>
<dbReference type="InterPro" id="IPR003764">
    <property type="entry name" value="GlcNAc_6-P_deAcase"/>
</dbReference>
<evidence type="ECO:0000256" key="4">
    <source>
        <dbReference type="ARBA" id="ARBA00023277"/>
    </source>
</evidence>
<dbReference type="GO" id="GO:0008448">
    <property type="term" value="F:N-acetylglucosamine-6-phosphate deacetylase activity"/>
    <property type="evidence" value="ECO:0007669"/>
    <property type="project" value="UniProtKB-EC"/>
</dbReference>
<comment type="similarity">
    <text evidence="1 5">Belongs to the metallo-dependent hydrolases superfamily. NagA family.</text>
</comment>
<feature type="domain" description="Amidohydrolase-related" evidence="6">
    <location>
        <begin position="46"/>
        <end position="376"/>
    </location>
</feature>
<dbReference type="Proteomes" id="UP001059819">
    <property type="component" value="Chromosome"/>
</dbReference>
<organism evidence="7 8">
    <name type="scientific">Mycoplasma cottewii</name>
    <dbReference type="NCBI Taxonomy" id="51364"/>
    <lineage>
        <taxon>Bacteria</taxon>
        <taxon>Bacillati</taxon>
        <taxon>Mycoplasmatota</taxon>
        <taxon>Mollicutes</taxon>
        <taxon>Mycoplasmataceae</taxon>
        <taxon>Mycoplasma</taxon>
    </lineage>
</organism>
<gene>
    <name evidence="7" type="primary">nagA</name>
    <name evidence="7" type="ORF">NX779_01505</name>
</gene>
<dbReference type="PANTHER" id="PTHR11113:SF14">
    <property type="entry name" value="N-ACETYLGLUCOSAMINE-6-PHOSPHATE DEACETYLASE"/>
    <property type="match status" value="1"/>
</dbReference>
<dbReference type="PANTHER" id="PTHR11113">
    <property type="entry name" value="N-ACETYLGLUCOSAMINE-6-PHOSPHATE DEACETYLASE"/>
    <property type="match status" value="1"/>
</dbReference>
<dbReference type="RefSeq" id="WP_259430440.1">
    <property type="nucleotide sequence ID" value="NZ_CP103424.1"/>
</dbReference>
<dbReference type="CDD" id="cd00854">
    <property type="entry name" value="NagA"/>
    <property type="match status" value="1"/>
</dbReference>
<evidence type="ECO:0000256" key="3">
    <source>
        <dbReference type="ARBA" id="ARBA00022801"/>
    </source>
</evidence>
<dbReference type="NCBIfam" id="TIGR00221">
    <property type="entry name" value="nagA"/>
    <property type="match status" value="1"/>
</dbReference>
<accession>A0ABY5TZ39</accession>
<dbReference type="SUPFAM" id="SSF51556">
    <property type="entry name" value="Metallo-dependent hydrolases"/>
    <property type="match status" value="1"/>
</dbReference>
<dbReference type="EC" id="3.5.1.25" evidence="7"/>
<dbReference type="InterPro" id="IPR006680">
    <property type="entry name" value="Amidohydro-rel"/>
</dbReference>
<sequence length="381" mass="42835">MILKNAQIVLENEIINNGYVIIKDKKIVEIGSDYKLDDTIDLENNFLLPGFIDCHTHGGYGVDFEQGDQNRFKTFADNIVKEGITRYVQSTVTNDDQKTETILKEFSKFMKLNNGKAKCIGVHLEGPFISKFKKGAHQEDLLKNPDIELVKKWNEISNNNVKIITYAPELDNSEFTKYLLENNIIPSAGHSNIKADEFEPYYKLGVKHITHLFNAMSAVDHHNPGLAVSALNHKDILCEIIADKIHLKPEIIKLVYDHKLADGICLITDSINAKGLDDGIYQLGNLKINKANNQARLVSNNALAGSVATYDSVVKNFKNITNISLNELIKTTSINIAKQLNIYSYTGSIEINKFADLVVLDKDLNVLKTIVEGKIVFEKWE</sequence>
<dbReference type="InterPro" id="IPR032466">
    <property type="entry name" value="Metal_Hydrolase"/>
</dbReference>